<dbReference type="InterPro" id="IPR047650">
    <property type="entry name" value="Transpos_IS110"/>
</dbReference>
<name>A0A2N7JR56_VIBSP</name>
<comment type="caution">
    <text evidence="3">The sequence shown here is derived from an EMBL/GenBank/DDBJ whole genome shotgun (WGS) entry which is preliminary data.</text>
</comment>
<protein>
    <submittedName>
        <fullName evidence="3">Transposase</fullName>
    </submittedName>
</protein>
<feature type="domain" description="Transposase IS110-like N-terminal" evidence="1">
    <location>
        <begin position="6"/>
        <end position="149"/>
    </location>
</feature>
<evidence type="ECO:0000313" key="3">
    <source>
        <dbReference type="EMBL" id="PMM53567.1"/>
    </source>
</evidence>
<dbReference type="GO" id="GO:0003677">
    <property type="term" value="F:DNA binding"/>
    <property type="evidence" value="ECO:0007669"/>
    <property type="project" value="InterPro"/>
</dbReference>
<dbReference type="InterPro" id="IPR003346">
    <property type="entry name" value="Transposase_20"/>
</dbReference>
<dbReference type="GO" id="GO:0006313">
    <property type="term" value="P:DNA transposition"/>
    <property type="evidence" value="ECO:0007669"/>
    <property type="project" value="InterPro"/>
</dbReference>
<dbReference type="NCBIfam" id="NF033542">
    <property type="entry name" value="transpos_IS110"/>
    <property type="match status" value="1"/>
</dbReference>
<accession>A0A2N7JR56</accession>
<dbReference type="Pfam" id="PF02371">
    <property type="entry name" value="Transposase_20"/>
    <property type="match status" value="1"/>
</dbReference>
<dbReference type="Proteomes" id="UP000235533">
    <property type="component" value="Unassembled WGS sequence"/>
</dbReference>
<dbReference type="EMBL" id="MCZF01000114">
    <property type="protein sequence ID" value="PMM53567.1"/>
    <property type="molecule type" value="Genomic_DNA"/>
</dbReference>
<evidence type="ECO:0000259" key="2">
    <source>
        <dbReference type="Pfam" id="PF02371"/>
    </source>
</evidence>
<reference evidence="4" key="1">
    <citation type="submission" date="2016-07" db="EMBL/GenBank/DDBJ databases">
        <title>Nontailed viruses are major unrecognized killers of bacteria in the ocean.</title>
        <authorList>
            <person name="Kauffman K."/>
            <person name="Hussain F."/>
            <person name="Yang J."/>
            <person name="Arevalo P."/>
            <person name="Brown J."/>
            <person name="Cutler M."/>
            <person name="Kelly L."/>
            <person name="Polz M.F."/>
        </authorList>
    </citation>
    <scope>NUCLEOTIDE SEQUENCE [LARGE SCALE GENOMIC DNA]</scope>
    <source>
        <strain evidence="4">10N.261.48.B5</strain>
    </source>
</reference>
<evidence type="ECO:0000313" key="4">
    <source>
        <dbReference type="Proteomes" id="UP000235533"/>
    </source>
</evidence>
<feature type="domain" description="Transposase IS116/IS110/IS902 C-terminal" evidence="2">
    <location>
        <begin position="211"/>
        <end position="288"/>
    </location>
</feature>
<gene>
    <name evidence="3" type="ORF">BCT54_03620</name>
</gene>
<dbReference type="PANTHER" id="PTHR33055">
    <property type="entry name" value="TRANSPOSASE FOR INSERTION SEQUENCE ELEMENT IS1111A"/>
    <property type="match status" value="1"/>
</dbReference>
<organism evidence="3 4">
    <name type="scientific">Vibrio splendidus</name>
    <dbReference type="NCBI Taxonomy" id="29497"/>
    <lineage>
        <taxon>Bacteria</taxon>
        <taxon>Pseudomonadati</taxon>
        <taxon>Pseudomonadota</taxon>
        <taxon>Gammaproteobacteria</taxon>
        <taxon>Vibrionales</taxon>
        <taxon>Vibrionaceae</taxon>
        <taxon>Vibrio</taxon>
    </lineage>
</organism>
<sequence length="340" mass="37829">MAVTVLGIDLAKNVFALHGVDHKGNTILCKPKVSRAKLLETVANMPPCLIGMEACSSAHFWARLFKNVGHEVRLIAPKFVSPYRLSGKAGKNDAADAQAICEAVQRPHMRFVSIKSEEQQSIQCLHRARQGLNEERTAVCNRIRGLLAEFGVIAPLSPERLRNEFESMKVHLPTLAATCMDELFLHIDNIERRLLKFDRLIKETAEQDERCRLLMQLKGVGPMTASALVSAISDGKEFRNGRQLAAWLGLTPSQYSSGGKPKLGRITKAGDNYIRSLLVQGARSMMASAGRKDDPLSKWVCDVKDRRGYWRAAIALAAKNARHCWAILHYGESFENCYST</sequence>
<dbReference type="RefSeq" id="WP_102552417.1">
    <property type="nucleotide sequence ID" value="NZ_MCZF01000114.1"/>
</dbReference>
<dbReference type="PANTHER" id="PTHR33055:SF3">
    <property type="entry name" value="PUTATIVE TRANSPOSASE FOR IS117-RELATED"/>
    <property type="match status" value="1"/>
</dbReference>
<dbReference type="Pfam" id="PF01548">
    <property type="entry name" value="DEDD_Tnp_IS110"/>
    <property type="match status" value="1"/>
</dbReference>
<dbReference type="AlphaFoldDB" id="A0A2N7JR56"/>
<dbReference type="GO" id="GO:0004803">
    <property type="term" value="F:transposase activity"/>
    <property type="evidence" value="ECO:0007669"/>
    <property type="project" value="InterPro"/>
</dbReference>
<evidence type="ECO:0000259" key="1">
    <source>
        <dbReference type="Pfam" id="PF01548"/>
    </source>
</evidence>
<proteinExistence type="predicted"/>
<dbReference type="InterPro" id="IPR002525">
    <property type="entry name" value="Transp_IS110-like_N"/>
</dbReference>